<dbReference type="AlphaFoldDB" id="A0A5K7Z3V6"/>
<evidence type="ECO:0000313" key="2">
    <source>
        <dbReference type="EMBL" id="BBO75360.1"/>
    </source>
</evidence>
<dbReference type="OrthoDB" id="9803943at2"/>
<feature type="domain" description="Carrier" evidence="1">
    <location>
        <begin position="3"/>
        <end position="83"/>
    </location>
</feature>
<keyword evidence="3" id="KW-1185">Reference proteome</keyword>
<proteinExistence type="predicted"/>
<dbReference type="PROSITE" id="PS50075">
    <property type="entry name" value="CARRIER"/>
    <property type="match status" value="1"/>
</dbReference>
<protein>
    <submittedName>
        <fullName evidence="2">Acyl carrier protein</fullName>
    </submittedName>
</protein>
<dbReference type="KEGG" id="dwd:DSCW_27770"/>
<dbReference type="RefSeq" id="WP_155304289.1">
    <property type="nucleotide sequence ID" value="NZ_AP021875.1"/>
</dbReference>
<dbReference type="Pfam" id="PF00550">
    <property type="entry name" value="PP-binding"/>
    <property type="match status" value="1"/>
</dbReference>
<evidence type="ECO:0000259" key="1">
    <source>
        <dbReference type="PROSITE" id="PS50075"/>
    </source>
</evidence>
<dbReference type="NCBIfam" id="NF006617">
    <property type="entry name" value="PRK09184.1"/>
    <property type="match status" value="1"/>
</dbReference>
<dbReference type="InterPro" id="IPR036736">
    <property type="entry name" value="ACP-like_sf"/>
</dbReference>
<dbReference type="InterPro" id="IPR009081">
    <property type="entry name" value="PP-bd_ACP"/>
</dbReference>
<accession>A0A5K7Z3V6</accession>
<dbReference type="Proteomes" id="UP000427769">
    <property type="component" value="Chromosome"/>
</dbReference>
<evidence type="ECO:0000313" key="3">
    <source>
        <dbReference type="Proteomes" id="UP000427769"/>
    </source>
</evidence>
<sequence length="88" mass="9839">MQERINELRQKIVQALNLQDIAPEEIDPDEQLVGGRLGIDSIDVLEMVMMVEKDYGLTIDNRELGARVFASVRALAAFIENPTAETPN</sequence>
<reference evidence="2 3" key="1">
    <citation type="submission" date="2019-11" db="EMBL/GenBank/DDBJ databases">
        <title>Comparative genomics of hydrocarbon-degrading Desulfosarcina strains.</title>
        <authorList>
            <person name="Watanabe M."/>
            <person name="Kojima H."/>
            <person name="Fukui M."/>
        </authorList>
    </citation>
    <scope>NUCLEOTIDE SEQUENCE [LARGE SCALE GENOMIC DNA]</scope>
    <source>
        <strain evidence="2 3">PP31</strain>
    </source>
</reference>
<dbReference type="EMBL" id="AP021875">
    <property type="protein sequence ID" value="BBO75360.1"/>
    <property type="molecule type" value="Genomic_DNA"/>
</dbReference>
<gene>
    <name evidence="2" type="primary">acpP-1</name>
    <name evidence="2" type="ORF">DSCW_27770</name>
</gene>
<organism evidence="2 3">
    <name type="scientific">Desulfosarcina widdelii</name>
    <dbReference type="NCBI Taxonomy" id="947919"/>
    <lineage>
        <taxon>Bacteria</taxon>
        <taxon>Pseudomonadati</taxon>
        <taxon>Thermodesulfobacteriota</taxon>
        <taxon>Desulfobacteria</taxon>
        <taxon>Desulfobacterales</taxon>
        <taxon>Desulfosarcinaceae</taxon>
        <taxon>Desulfosarcina</taxon>
    </lineage>
</organism>
<dbReference type="Gene3D" id="1.10.1200.10">
    <property type="entry name" value="ACP-like"/>
    <property type="match status" value="1"/>
</dbReference>
<name>A0A5K7Z3V6_9BACT</name>
<dbReference type="SUPFAM" id="SSF47336">
    <property type="entry name" value="ACP-like"/>
    <property type="match status" value="1"/>
</dbReference>